<feature type="signal peptide" evidence="3">
    <location>
        <begin position="1"/>
        <end position="19"/>
    </location>
</feature>
<evidence type="ECO:0000313" key="7">
    <source>
        <dbReference type="Proteomes" id="UP000247099"/>
    </source>
</evidence>
<dbReference type="InterPro" id="IPR050300">
    <property type="entry name" value="GDXG_lipolytic_enzyme"/>
</dbReference>
<gene>
    <name evidence="6" type="ORF">DDZ13_05820</name>
</gene>
<dbReference type="InterPro" id="IPR049492">
    <property type="entry name" value="BD-FAE-like_dom"/>
</dbReference>
<dbReference type="EMBL" id="QHJQ01000003">
    <property type="protein sequence ID" value="PXA04688.1"/>
    <property type="molecule type" value="Genomic_DNA"/>
</dbReference>
<dbReference type="PANTHER" id="PTHR48081">
    <property type="entry name" value="AB HYDROLASE SUPERFAMILY PROTEIN C4A8.06C"/>
    <property type="match status" value="1"/>
</dbReference>
<keyword evidence="7" id="KW-1185">Reference proteome</keyword>
<dbReference type="SUPFAM" id="SSF53474">
    <property type="entry name" value="alpha/beta-Hydrolases"/>
    <property type="match status" value="1"/>
</dbReference>
<evidence type="ECO:0000313" key="6">
    <source>
        <dbReference type="EMBL" id="PXA04688.1"/>
    </source>
</evidence>
<keyword evidence="2" id="KW-0378">Hydrolase</keyword>
<dbReference type="GO" id="GO:0004806">
    <property type="term" value="F:triacylglycerol lipase activity"/>
    <property type="evidence" value="ECO:0007669"/>
    <property type="project" value="TreeGrafter"/>
</dbReference>
<feature type="domain" description="BD-FAE-like" evidence="5">
    <location>
        <begin position="45"/>
        <end position="159"/>
    </location>
</feature>
<accession>A0A317ZL61</accession>
<evidence type="ECO:0000256" key="1">
    <source>
        <dbReference type="ARBA" id="ARBA00010515"/>
    </source>
</evidence>
<evidence type="ECO:0000256" key="2">
    <source>
        <dbReference type="ARBA" id="ARBA00022801"/>
    </source>
</evidence>
<dbReference type="Pfam" id="PF20434">
    <property type="entry name" value="BD-FAE"/>
    <property type="match status" value="1"/>
</dbReference>
<dbReference type="Pfam" id="PF01738">
    <property type="entry name" value="DLH"/>
    <property type="match status" value="1"/>
</dbReference>
<evidence type="ECO:0000256" key="3">
    <source>
        <dbReference type="SAM" id="SignalP"/>
    </source>
</evidence>
<sequence>MKRILLYLSLISPILSSHALETEGFQPDESFVYKTVGETKLKLHVFYPENHNPSGQRPAIVFFFGGGWVSGSPSQFYPHCEYLASRGMVAMSAEYRVRSRHQTTPQECVKDGKSAVRWIKQHADKLGVDPERVLAGGGSAGGHVAAATGTVEGFEEEGEELAVSSRPEALLLFNPVYDNGPNGCGHERVKDYWEAISPMHNISEGTPPTLVFFGTRDKLVPVATAKAYQERMEALGLRSDLHLYQDEPHGFFNHGRKYHDDTIQKMDQFLVSLDYLEPQPYAKSN</sequence>
<dbReference type="Proteomes" id="UP000247099">
    <property type="component" value="Unassembled WGS sequence"/>
</dbReference>
<dbReference type="RefSeq" id="WP_110130493.1">
    <property type="nucleotide sequence ID" value="NZ_QHJQ01000003.1"/>
</dbReference>
<dbReference type="InParanoid" id="A0A317ZL61"/>
<feature type="domain" description="Dienelactone hydrolase" evidence="4">
    <location>
        <begin position="196"/>
        <end position="260"/>
    </location>
</feature>
<dbReference type="InterPro" id="IPR002925">
    <property type="entry name" value="Dienelactn_hydro"/>
</dbReference>
<evidence type="ECO:0000259" key="4">
    <source>
        <dbReference type="Pfam" id="PF01738"/>
    </source>
</evidence>
<dbReference type="PANTHER" id="PTHR48081:SF30">
    <property type="entry name" value="ACETYL-HYDROLASE LIPR-RELATED"/>
    <property type="match status" value="1"/>
</dbReference>
<dbReference type="AlphaFoldDB" id="A0A317ZL61"/>
<dbReference type="Gene3D" id="3.40.50.1820">
    <property type="entry name" value="alpha/beta hydrolase"/>
    <property type="match status" value="1"/>
</dbReference>
<proteinExistence type="inferred from homology"/>
<dbReference type="InterPro" id="IPR029058">
    <property type="entry name" value="AB_hydrolase_fold"/>
</dbReference>
<name>A0A317ZL61_9BACT</name>
<feature type="chain" id="PRO_5016453603" evidence="3">
    <location>
        <begin position="20"/>
        <end position="285"/>
    </location>
</feature>
<comment type="caution">
    <text evidence="6">The sequence shown here is derived from an EMBL/GenBank/DDBJ whole genome shotgun (WGS) entry which is preliminary data.</text>
</comment>
<evidence type="ECO:0000259" key="5">
    <source>
        <dbReference type="Pfam" id="PF20434"/>
    </source>
</evidence>
<reference evidence="6 7" key="1">
    <citation type="submission" date="2018-05" db="EMBL/GenBank/DDBJ databases">
        <title>Coraliomargarita sinensis sp. nov., isolated from a marine solar saltern.</title>
        <authorList>
            <person name="Zhou L.Y."/>
        </authorList>
    </citation>
    <scope>NUCLEOTIDE SEQUENCE [LARGE SCALE GENOMIC DNA]</scope>
    <source>
        <strain evidence="6 7">WN38</strain>
    </source>
</reference>
<organism evidence="6 7">
    <name type="scientific">Coraliomargarita sinensis</name>
    <dbReference type="NCBI Taxonomy" id="2174842"/>
    <lineage>
        <taxon>Bacteria</taxon>
        <taxon>Pseudomonadati</taxon>
        <taxon>Verrucomicrobiota</taxon>
        <taxon>Opitutia</taxon>
        <taxon>Puniceicoccales</taxon>
        <taxon>Coraliomargaritaceae</taxon>
        <taxon>Coraliomargarita</taxon>
    </lineage>
</organism>
<protein>
    <submittedName>
        <fullName evidence="6">Peptidase S9</fullName>
    </submittedName>
</protein>
<dbReference type="OrthoDB" id="9815425at2"/>
<comment type="similarity">
    <text evidence="1">Belongs to the 'GDXG' lipolytic enzyme family.</text>
</comment>
<keyword evidence="3" id="KW-0732">Signal</keyword>